<organism evidence="1 2">
    <name type="scientific">Puccinia triticina</name>
    <dbReference type="NCBI Taxonomy" id="208348"/>
    <lineage>
        <taxon>Eukaryota</taxon>
        <taxon>Fungi</taxon>
        <taxon>Dikarya</taxon>
        <taxon>Basidiomycota</taxon>
        <taxon>Pucciniomycotina</taxon>
        <taxon>Pucciniomycetes</taxon>
        <taxon>Pucciniales</taxon>
        <taxon>Pucciniaceae</taxon>
        <taxon>Puccinia</taxon>
    </lineage>
</organism>
<proteinExistence type="predicted"/>
<evidence type="ECO:0000313" key="1">
    <source>
        <dbReference type="EMBL" id="WAQ86136.1"/>
    </source>
</evidence>
<evidence type="ECO:0000313" key="2">
    <source>
        <dbReference type="Proteomes" id="UP001164743"/>
    </source>
</evidence>
<protein>
    <submittedName>
        <fullName evidence="1">Uncharacterized protein</fullName>
    </submittedName>
</protein>
<accession>A0ABY7CLM9</accession>
<dbReference type="RefSeq" id="XP_053021691.1">
    <property type="nucleotide sequence ID" value="XM_053170506.1"/>
</dbReference>
<keyword evidence="2" id="KW-1185">Reference proteome</keyword>
<dbReference type="Proteomes" id="UP001164743">
    <property type="component" value="Chromosome 6A"/>
</dbReference>
<reference evidence="1" key="1">
    <citation type="submission" date="2022-10" db="EMBL/GenBank/DDBJ databases">
        <title>Puccinia triticina Genome sequencing and assembly.</title>
        <authorList>
            <person name="Li C."/>
        </authorList>
    </citation>
    <scope>NUCLEOTIDE SEQUENCE</scope>
    <source>
        <strain evidence="1">Pt15</strain>
    </source>
</reference>
<dbReference type="EMBL" id="CP110426">
    <property type="protein sequence ID" value="WAQ86136.1"/>
    <property type="molecule type" value="Genomic_DNA"/>
</dbReference>
<sequence>MVPLGKLVIINAAPKLTQTAIATKDFCIFAPPRPLVVGDAKRISVSYCSKDGYGTRLIPPGTFKNLHFVRTPHYVQITALGNFTKVNVPAGNEGGELGLTVTETQSAPWSSASGANLTIGPNSLHMMNFASELALIHRSPPDFANTYMTWKDVAGTCLVTTTALDLTNAKEKMSLYQWVNTADLTVQFSPGNGASHLNLQMVPLCSPPWFELLKICRIRNQQLAFDRLLVDKLIVVYARL</sequence>
<gene>
    <name evidence="1" type="ORF">PtA15_6A766</name>
</gene>
<name>A0ABY7CLM9_9BASI</name>
<dbReference type="GeneID" id="77811401"/>